<keyword evidence="1" id="KW-0732">Signal</keyword>
<dbReference type="Gene3D" id="2.120.10.30">
    <property type="entry name" value="TolB, C-terminal domain"/>
    <property type="match status" value="1"/>
</dbReference>
<proteinExistence type="predicted"/>
<dbReference type="InterPro" id="IPR006946">
    <property type="entry name" value="DGR2-like_dom"/>
</dbReference>
<feature type="domain" description="DUF642" evidence="2">
    <location>
        <begin position="25"/>
        <end position="173"/>
    </location>
</feature>
<dbReference type="EMBL" id="JXYA01000031">
    <property type="protein sequence ID" value="KJZ08010.1"/>
    <property type="molecule type" value="Genomic_DNA"/>
</dbReference>
<dbReference type="Gene3D" id="2.60.120.260">
    <property type="entry name" value="Galactose-binding domain-like"/>
    <property type="match status" value="1"/>
</dbReference>
<evidence type="ECO:0000313" key="4">
    <source>
        <dbReference type="Proteomes" id="UP000033452"/>
    </source>
</evidence>
<organism evidence="3 4">
    <name type="scientific">Pseudoalteromonas rubra</name>
    <dbReference type="NCBI Taxonomy" id="43658"/>
    <lineage>
        <taxon>Bacteria</taxon>
        <taxon>Pseudomonadati</taxon>
        <taxon>Pseudomonadota</taxon>
        <taxon>Gammaproteobacteria</taxon>
        <taxon>Alteromonadales</taxon>
        <taxon>Pseudoalteromonadaceae</taxon>
        <taxon>Pseudoalteromonas</taxon>
    </lineage>
</organism>
<evidence type="ECO:0000256" key="1">
    <source>
        <dbReference type="SAM" id="SignalP"/>
    </source>
</evidence>
<evidence type="ECO:0000259" key="2">
    <source>
        <dbReference type="Pfam" id="PF04862"/>
    </source>
</evidence>
<name>A0A0F4QL71_9GAMM</name>
<dbReference type="Proteomes" id="UP000033452">
    <property type="component" value="Unassembled WGS sequence"/>
</dbReference>
<comment type="caution">
    <text evidence="3">The sequence shown here is derived from an EMBL/GenBank/DDBJ whole genome shotgun (WGS) entry which is preliminary data.</text>
</comment>
<evidence type="ECO:0000313" key="3">
    <source>
        <dbReference type="EMBL" id="KJZ08010.1"/>
    </source>
</evidence>
<accession>A0A0F4QL71</accession>
<dbReference type="InterPro" id="IPR008979">
    <property type="entry name" value="Galactose-bd-like_sf"/>
</dbReference>
<dbReference type="PATRIC" id="fig|43658.5.peg.3026"/>
<dbReference type="Pfam" id="PF04862">
    <property type="entry name" value="DUF642"/>
    <property type="match status" value="1"/>
</dbReference>
<feature type="signal peptide" evidence="1">
    <location>
        <begin position="1"/>
        <end position="22"/>
    </location>
</feature>
<feature type="chain" id="PRO_5002475867" evidence="1">
    <location>
        <begin position="23"/>
        <end position="402"/>
    </location>
</feature>
<dbReference type="OrthoDB" id="6305234at2"/>
<dbReference type="SUPFAM" id="SSF49785">
    <property type="entry name" value="Galactose-binding domain-like"/>
    <property type="match status" value="1"/>
</dbReference>
<dbReference type="SUPFAM" id="SSF69304">
    <property type="entry name" value="Tricorn protease N-terminal domain"/>
    <property type="match status" value="1"/>
</dbReference>
<keyword evidence="4" id="KW-1185">Reference proteome</keyword>
<dbReference type="InterPro" id="IPR011042">
    <property type="entry name" value="6-blade_b-propeller_TolB-like"/>
</dbReference>
<sequence>MKLSVLALGLSAALISSFAANASENLITNGSFEQSNTVNGSWSLFKTLPGWNRSSAKFEIQTNRLGLIQAQDGEQYLELDSTRNYSAYQSVATEAGKQYVVSFYYSPRVTNNNTTNKATVYWDDQVIAELNGTQRGWQLYTINVTANSDESTLKFVGAGNSDSYGALLDNVSVTADCVTGLFGINNYGSAEGGYVYYFDIDAGQYSKVSGVTHTASNIASKDGVLYFMEQTDSKTKASTLWALDLNGNQQYSIANTKSWPLYRSAVTPDGVSLRSTSKTYMYDFDMTSGEKTVLGKLSYPGDDFSHGDIAYSADGNVLYVLTGKALYTLDEGNMELTKIGEHGVNWASGLAITADGKLYVSGREANSNAQIWQMNPDTAVATLVMEGPEHINDLTFVDNFCR</sequence>
<dbReference type="RefSeq" id="WP_046005650.1">
    <property type="nucleotide sequence ID" value="NZ_JXYA01000031.1"/>
</dbReference>
<dbReference type="AlphaFoldDB" id="A0A0F4QL71"/>
<gene>
    <name evidence="3" type="ORF">TW77_14305</name>
</gene>
<protein>
    <submittedName>
        <fullName evidence="3">Hemolysin-type calcium-binding protein</fullName>
    </submittedName>
</protein>
<reference evidence="3 4" key="1">
    <citation type="journal article" date="2015" name="BMC Genomics">
        <title>Genome mining reveals unlocked bioactive potential of marine Gram-negative bacteria.</title>
        <authorList>
            <person name="Machado H."/>
            <person name="Sonnenschein E.C."/>
            <person name="Melchiorsen J."/>
            <person name="Gram L."/>
        </authorList>
    </citation>
    <scope>NUCLEOTIDE SEQUENCE [LARGE SCALE GENOMIC DNA]</scope>
    <source>
        <strain evidence="3 4">S2471</strain>
    </source>
</reference>